<evidence type="ECO:0000256" key="8">
    <source>
        <dbReference type="ARBA" id="ARBA00023180"/>
    </source>
</evidence>
<dbReference type="SUPFAM" id="SSF52025">
    <property type="entry name" value="PA domain"/>
    <property type="match status" value="1"/>
</dbReference>
<dbReference type="GO" id="GO:0006508">
    <property type="term" value="P:proteolysis"/>
    <property type="evidence" value="ECO:0007669"/>
    <property type="project" value="UniProtKB-KW"/>
</dbReference>
<dbReference type="Gene3D" id="2.60.40.2310">
    <property type="match status" value="1"/>
</dbReference>
<feature type="chain" id="PRO_5026926313" evidence="11">
    <location>
        <begin position="22"/>
        <end position="784"/>
    </location>
</feature>
<proteinExistence type="inferred from homology"/>
<gene>
    <name evidence="17" type="primary">LOC105035870</name>
</gene>
<dbReference type="PANTHER" id="PTHR10795">
    <property type="entry name" value="PROPROTEIN CONVERTASE SUBTILISIN/KEXIN"/>
    <property type="match status" value="1"/>
</dbReference>
<dbReference type="Pfam" id="PF02225">
    <property type="entry name" value="PA"/>
    <property type="match status" value="1"/>
</dbReference>
<dbReference type="InterPro" id="IPR000209">
    <property type="entry name" value="Peptidase_S8/S53_dom"/>
</dbReference>
<evidence type="ECO:0000256" key="2">
    <source>
        <dbReference type="ARBA" id="ARBA00011073"/>
    </source>
</evidence>
<dbReference type="FunFam" id="3.40.50.200:FF:000006">
    <property type="entry name" value="Subtilisin-like protease SBT1.5"/>
    <property type="match status" value="1"/>
</dbReference>
<evidence type="ECO:0000259" key="13">
    <source>
        <dbReference type="Pfam" id="PF02225"/>
    </source>
</evidence>
<feature type="domain" description="PA" evidence="13">
    <location>
        <begin position="401"/>
        <end position="488"/>
    </location>
</feature>
<dbReference type="FunCoup" id="A0A6J0PCA8">
    <property type="interactions" value="1"/>
</dbReference>
<feature type="active site" description="Charge relay system" evidence="9 10">
    <location>
        <position position="157"/>
    </location>
</feature>
<keyword evidence="3" id="KW-0964">Secreted</keyword>
<evidence type="ECO:0000259" key="14">
    <source>
        <dbReference type="Pfam" id="PF05922"/>
    </source>
</evidence>
<reference evidence="17" key="1">
    <citation type="submission" date="2025-08" db="UniProtKB">
        <authorList>
            <consortium name="RefSeq"/>
        </authorList>
    </citation>
    <scope>IDENTIFICATION</scope>
</reference>
<dbReference type="Gene3D" id="3.40.50.200">
    <property type="entry name" value="Peptidase S8/S53 domain"/>
    <property type="match status" value="1"/>
</dbReference>
<keyword evidence="8" id="KW-0325">Glycoprotein</keyword>
<dbReference type="InterPro" id="IPR045051">
    <property type="entry name" value="SBT"/>
</dbReference>
<evidence type="ECO:0000259" key="15">
    <source>
        <dbReference type="Pfam" id="PF17766"/>
    </source>
</evidence>
<dbReference type="InterPro" id="IPR046450">
    <property type="entry name" value="PA_dom_sf"/>
</dbReference>
<dbReference type="InterPro" id="IPR003137">
    <property type="entry name" value="PA_domain"/>
</dbReference>
<dbReference type="InterPro" id="IPR036852">
    <property type="entry name" value="Peptidase_S8/S53_dom_sf"/>
</dbReference>
<evidence type="ECO:0000313" key="17">
    <source>
        <dbReference type="RefSeq" id="XP_019703028.1"/>
    </source>
</evidence>
<feature type="domain" description="Peptidase S8/S53" evidence="12">
    <location>
        <begin position="148"/>
        <end position="625"/>
    </location>
</feature>
<keyword evidence="7 10" id="KW-0720">Serine protease</keyword>
<feature type="active site" description="Charge relay system" evidence="9 10">
    <location>
        <position position="568"/>
    </location>
</feature>
<dbReference type="InterPro" id="IPR041469">
    <property type="entry name" value="Subtilisin-like_FN3"/>
</dbReference>
<comment type="similarity">
    <text evidence="2 10">Belongs to the peptidase S8 family.</text>
</comment>
<feature type="domain" description="Inhibitor I9" evidence="14">
    <location>
        <begin position="43"/>
        <end position="123"/>
    </location>
</feature>
<feature type="active site" description="Charge relay system" evidence="9 10">
    <location>
        <position position="226"/>
    </location>
</feature>
<keyword evidence="4 10" id="KW-0645">Protease</keyword>
<dbReference type="Proteomes" id="UP000504607">
    <property type="component" value="Unplaced"/>
</dbReference>
<dbReference type="AlphaFoldDB" id="A0A6J0PCA8"/>
<dbReference type="RefSeq" id="XP_019703028.1">
    <property type="nucleotide sequence ID" value="XM_019847469.2"/>
</dbReference>
<keyword evidence="16" id="KW-1185">Reference proteome</keyword>
<sequence>MSITLLLFLLFTSRLTSPVIGETQRAVPLAGKALDSTGEVLKTYIIHVHPNLDSTSSDDPDELEKWHKSFLPSNLRGSGESRLVYSYSNVINGFAARLTDGELADMKKKVGFLHAHPDQLIPLQTTHTPDFLGLRRASRGFWSDAKFGKGVIVGVLDTGILPTHPSFDDNEMPPPPARWKGFCEFNATECNKKLIGARTFTRGMNAMKGVEYADAGLRAPYDGNGHGTHTASTATGTCVENANVAGQAAGTAAGMAPSAHLAVYKVCGAAGCPSSDILAGLDSAIKDGVDIVSLSLGGSSVPFYNDAVAIGTFSAMEKGIFPSCAAGNSGPTYGSLSNEAPWILTVGASTMDRAVRTTVELGNGATFDGESLYQPSDFLSTLVPLAKTKLRKLGEFRTASLPLVFPGSQGGTEAALCLPGSLNNIDVEGKVVVCDDGQISRVDKGVTVKQAGGAAMIIASTRAEGFTILDDIHVLRASHISYADGLKIKSYINSASNPMASITFKGTVIGTSPAPAVAYFSSRGPNVADRNILKPDIVGPGVNVLAAWPVEVGPPGAASMFNIISGTSMATPHLSGIAALLKASHPDWSPAAIKSAIMTTADLTANDGRMIPDQNLDQANFFAVGAGHVHPSRADKPGLIYDIKSDDYIAYLCGLKYTDQQVSAVVRRLVHCSSIKSISGSELNYPSFMVILNARNGYKLKVARTVKNVGAARSVYKAKITSPRGVSVAVKPTQLSFSKVNEEARFTVTFSSDGRSKGYMEGFLTWVSSDGSTSVNSPVMVAVQ</sequence>
<dbReference type="Pfam" id="PF17766">
    <property type="entry name" value="fn3_6"/>
    <property type="match status" value="1"/>
</dbReference>
<evidence type="ECO:0000256" key="4">
    <source>
        <dbReference type="ARBA" id="ARBA00022670"/>
    </source>
</evidence>
<evidence type="ECO:0000256" key="5">
    <source>
        <dbReference type="ARBA" id="ARBA00022729"/>
    </source>
</evidence>
<dbReference type="Gene3D" id="3.30.70.80">
    <property type="entry name" value="Peptidase S8 propeptide/proteinase inhibitor I9"/>
    <property type="match status" value="1"/>
</dbReference>
<evidence type="ECO:0000256" key="7">
    <source>
        <dbReference type="ARBA" id="ARBA00022825"/>
    </source>
</evidence>
<dbReference type="InParanoid" id="A0A6J0PCA8"/>
<dbReference type="FunFam" id="3.50.30.30:FF:000005">
    <property type="entry name" value="subtilisin-like protease SBT1.5"/>
    <property type="match status" value="1"/>
</dbReference>
<dbReference type="Pfam" id="PF05922">
    <property type="entry name" value="Inhibitor_I9"/>
    <property type="match status" value="1"/>
</dbReference>
<dbReference type="OrthoDB" id="206201at2759"/>
<dbReference type="InterPro" id="IPR037045">
    <property type="entry name" value="S8pro/Inhibitor_I9_sf"/>
</dbReference>
<dbReference type="CDD" id="cd02120">
    <property type="entry name" value="PA_subtilisin_like"/>
    <property type="match status" value="1"/>
</dbReference>
<feature type="domain" description="Subtilisin-like protease fibronectin type-III" evidence="15">
    <location>
        <begin position="682"/>
        <end position="781"/>
    </location>
</feature>
<evidence type="ECO:0000256" key="10">
    <source>
        <dbReference type="PROSITE-ProRule" id="PRU01240"/>
    </source>
</evidence>
<dbReference type="Gene3D" id="3.50.30.30">
    <property type="match status" value="1"/>
</dbReference>
<dbReference type="InterPro" id="IPR023827">
    <property type="entry name" value="Peptidase_S8_Asp-AS"/>
</dbReference>
<dbReference type="CDD" id="cd04852">
    <property type="entry name" value="Peptidases_S8_3"/>
    <property type="match status" value="1"/>
</dbReference>
<dbReference type="PROSITE" id="PS51892">
    <property type="entry name" value="SUBTILASE"/>
    <property type="match status" value="1"/>
</dbReference>
<dbReference type="InterPro" id="IPR015500">
    <property type="entry name" value="Peptidase_S8_subtilisin-rel"/>
</dbReference>
<dbReference type="InterPro" id="IPR010259">
    <property type="entry name" value="S8pro/Inhibitor_I9"/>
</dbReference>
<keyword evidence="5 11" id="KW-0732">Signal</keyword>
<evidence type="ECO:0000259" key="12">
    <source>
        <dbReference type="Pfam" id="PF00082"/>
    </source>
</evidence>
<dbReference type="GO" id="GO:0004252">
    <property type="term" value="F:serine-type endopeptidase activity"/>
    <property type="evidence" value="ECO:0007669"/>
    <property type="project" value="UniProtKB-UniRule"/>
</dbReference>
<dbReference type="PRINTS" id="PR00723">
    <property type="entry name" value="SUBTILISIN"/>
</dbReference>
<comment type="subcellular location">
    <subcellularLocation>
        <location evidence="1">Secreted</location>
    </subcellularLocation>
</comment>
<evidence type="ECO:0000256" key="6">
    <source>
        <dbReference type="ARBA" id="ARBA00022801"/>
    </source>
</evidence>
<dbReference type="Pfam" id="PF00082">
    <property type="entry name" value="Peptidase_S8"/>
    <property type="match status" value="1"/>
</dbReference>
<name>A0A6J0PCA8_ELAGV</name>
<evidence type="ECO:0000256" key="1">
    <source>
        <dbReference type="ARBA" id="ARBA00004613"/>
    </source>
</evidence>
<evidence type="ECO:0000256" key="11">
    <source>
        <dbReference type="SAM" id="SignalP"/>
    </source>
</evidence>
<dbReference type="GO" id="GO:0005576">
    <property type="term" value="C:extracellular region"/>
    <property type="evidence" value="ECO:0007669"/>
    <property type="project" value="UniProtKB-SubCell"/>
</dbReference>
<evidence type="ECO:0000256" key="9">
    <source>
        <dbReference type="PIRSR" id="PIRSR615500-1"/>
    </source>
</evidence>
<dbReference type="PROSITE" id="PS00136">
    <property type="entry name" value="SUBTILASE_ASP"/>
    <property type="match status" value="1"/>
</dbReference>
<protein>
    <submittedName>
        <fullName evidence="17">Subtilisin-like protease SBT1.7</fullName>
    </submittedName>
</protein>
<evidence type="ECO:0000313" key="16">
    <source>
        <dbReference type="Proteomes" id="UP000504607"/>
    </source>
</evidence>
<accession>A0A6J0PCA8</accession>
<dbReference type="InterPro" id="IPR034197">
    <property type="entry name" value="Peptidases_S8_3"/>
</dbReference>
<organism evidence="16 17">
    <name type="scientific">Elaeis guineensis var. tenera</name>
    <name type="common">Oil palm</name>
    <dbReference type="NCBI Taxonomy" id="51953"/>
    <lineage>
        <taxon>Eukaryota</taxon>
        <taxon>Viridiplantae</taxon>
        <taxon>Streptophyta</taxon>
        <taxon>Embryophyta</taxon>
        <taxon>Tracheophyta</taxon>
        <taxon>Spermatophyta</taxon>
        <taxon>Magnoliopsida</taxon>
        <taxon>Liliopsida</taxon>
        <taxon>Arecaceae</taxon>
        <taxon>Arecoideae</taxon>
        <taxon>Cocoseae</taxon>
        <taxon>Elaeidinae</taxon>
        <taxon>Elaeis</taxon>
    </lineage>
</organism>
<evidence type="ECO:0000256" key="3">
    <source>
        <dbReference type="ARBA" id="ARBA00022525"/>
    </source>
</evidence>
<feature type="signal peptide" evidence="11">
    <location>
        <begin position="1"/>
        <end position="21"/>
    </location>
</feature>
<keyword evidence="6 10" id="KW-0378">Hydrolase</keyword>
<dbReference type="SUPFAM" id="SSF52743">
    <property type="entry name" value="Subtilisin-like"/>
    <property type="match status" value="1"/>
</dbReference>